<evidence type="ECO:0000313" key="5">
    <source>
        <dbReference type="EMBL" id="QHU18263.1"/>
    </source>
</evidence>
<dbReference type="Gene3D" id="3.40.50.2000">
    <property type="entry name" value="Glycogen Phosphorylase B"/>
    <property type="match status" value="1"/>
</dbReference>
<dbReference type="SUPFAM" id="SSF53756">
    <property type="entry name" value="UDP-Glycosyltransferase/glycogen phosphorylase"/>
    <property type="match status" value="1"/>
</dbReference>
<dbReference type="AlphaFoldDB" id="A0A6C0KLU6"/>
<evidence type="ECO:0000256" key="2">
    <source>
        <dbReference type="ARBA" id="ARBA00022679"/>
    </source>
</evidence>
<keyword evidence="2" id="KW-0808">Transferase</keyword>
<dbReference type="InterPro" id="IPR001296">
    <property type="entry name" value="Glyco_trans_1"/>
</dbReference>
<feature type="transmembrane region" description="Helical" evidence="3">
    <location>
        <begin position="7"/>
        <end position="27"/>
    </location>
</feature>
<evidence type="ECO:0000256" key="1">
    <source>
        <dbReference type="ARBA" id="ARBA00022676"/>
    </source>
</evidence>
<accession>A0A6C0KLU6</accession>
<keyword evidence="3" id="KW-0472">Membrane</keyword>
<protein>
    <recommendedName>
        <fullName evidence="4">Glycosyl transferase family 1 domain-containing protein</fullName>
    </recommendedName>
</protein>
<reference evidence="5" key="1">
    <citation type="journal article" date="2020" name="Nature">
        <title>Giant virus diversity and host interactions through global metagenomics.</title>
        <authorList>
            <person name="Schulz F."/>
            <person name="Roux S."/>
            <person name="Paez-Espino D."/>
            <person name="Jungbluth S."/>
            <person name="Walsh D.A."/>
            <person name="Denef V.J."/>
            <person name="McMahon K.D."/>
            <person name="Konstantinidis K.T."/>
            <person name="Eloe-Fadrosh E.A."/>
            <person name="Kyrpides N.C."/>
            <person name="Woyke T."/>
        </authorList>
    </citation>
    <scope>NUCLEOTIDE SEQUENCE</scope>
    <source>
        <strain evidence="5">GVMAG-S-3300013006-138</strain>
    </source>
</reference>
<keyword evidence="3" id="KW-1133">Transmembrane helix</keyword>
<name>A0A6C0KLU6_9ZZZZ</name>
<feature type="domain" description="Glycosyl transferase family 1" evidence="4">
    <location>
        <begin position="215"/>
        <end position="349"/>
    </location>
</feature>
<sequence>MALKGKANYFIILLSFIILIFCIYVLWKMVKYAQFYYTLQTAKNYLTASYIPSKVLEEDNDTLTWLIHMYPPIHNAGAEWMAHAMNRYMVHTAGWKVNVVLNKASVNEFERVVIIDKHAVPLVESSIRHSAVLVSHLDNEPNAVQAAITAKRPLVLVMHNNYRKKYLDHFIHMLPKNLYFIHNSYWIKDYYSSYNIPSIVVYPPVYWKEYETETTREYVTLINLNKNKGGDVLVKIAKMMPDVSFMGVKGGYDKQILNIHLKNINYVDNTSYIKSVYEKTDILLVPSKEESWGRVAVEAMSSGIPVIAHPTPGLLESCGDAGIFCDREDIGAWVAAIRRLKTDADYYKSVSDLCKARAKELDPTPQLKEMSLWLQGIKWQD</sequence>
<proteinExistence type="predicted"/>
<dbReference type="CDD" id="cd03801">
    <property type="entry name" value="GT4_PimA-like"/>
    <property type="match status" value="1"/>
</dbReference>
<evidence type="ECO:0000259" key="4">
    <source>
        <dbReference type="Pfam" id="PF00534"/>
    </source>
</evidence>
<organism evidence="5">
    <name type="scientific">viral metagenome</name>
    <dbReference type="NCBI Taxonomy" id="1070528"/>
    <lineage>
        <taxon>unclassified sequences</taxon>
        <taxon>metagenomes</taxon>
        <taxon>organismal metagenomes</taxon>
    </lineage>
</organism>
<dbReference type="PANTHER" id="PTHR12526:SF510">
    <property type="entry name" value="D-INOSITOL 3-PHOSPHATE GLYCOSYLTRANSFERASE"/>
    <property type="match status" value="1"/>
</dbReference>
<evidence type="ECO:0000256" key="3">
    <source>
        <dbReference type="SAM" id="Phobius"/>
    </source>
</evidence>
<dbReference type="PANTHER" id="PTHR12526">
    <property type="entry name" value="GLYCOSYLTRANSFERASE"/>
    <property type="match status" value="1"/>
</dbReference>
<dbReference type="EMBL" id="MN740926">
    <property type="protein sequence ID" value="QHU18263.1"/>
    <property type="molecule type" value="Genomic_DNA"/>
</dbReference>
<dbReference type="Pfam" id="PF00534">
    <property type="entry name" value="Glycos_transf_1"/>
    <property type="match status" value="1"/>
</dbReference>
<keyword evidence="3" id="KW-0812">Transmembrane</keyword>
<keyword evidence="1" id="KW-0328">Glycosyltransferase</keyword>
<dbReference type="GO" id="GO:0016757">
    <property type="term" value="F:glycosyltransferase activity"/>
    <property type="evidence" value="ECO:0007669"/>
    <property type="project" value="UniProtKB-KW"/>
</dbReference>